<comment type="function">
    <text evidence="9">Component of the Mediator complex, a coactivator involved in the regulated transcription of nearly all RNA polymerase II-dependent genes. Mediator functions as a bridge to convey information from gene-specific regulatory proteins to the basal RNA polymerase II transcription machinery. Mediator is recruited to promoters by direct interactions with regulatory proteins and serves as a scaffold for the assembly of a functional preinitiation complex with RNA polymerase II and the general transcription factors.</text>
</comment>
<evidence type="ECO:0000256" key="5">
    <source>
        <dbReference type="ARBA" id="ARBA00023159"/>
    </source>
</evidence>
<evidence type="ECO:0000256" key="3">
    <source>
        <dbReference type="ARBA" id="ARBA00020628"/>
    </source>
</evidence>
<dbReference type="eggNOG" id="ENOG502R1HB">
    <property type="taxonomic scope" value="Eukaryota"/>
</dbReference>
<evidence type="ECO:0000256" key="4">
    <source>
        <dbReference type="ARBA" id="ARBA00023015"/>
    </source>
</evidence>
<dbReference type="Proteomes" id="UP000094526">
    <property type="component" value="Unassembled WGS sequence"/>
</dbReference>
<evidence type="ECO:0000256" key="9">
    <source>
        <dbReference type="RuleBase" id="RU364142"/>
    </source>
</evidence>
<comment type="similarity">
    <text evidence="2 9">Belongs to the Mediator complex subunit 5 family.</text>
</comment>
<dbReference type="AlphaFoldDB" id="A0A1C1CDD1"/>
<evidence type="ECO:0000256" key="8">
    <source>
        <dbReference type="ARBA" id="ARBA00031256"/>
    </source>
</evidence>
<dbReference type="PANTHER" id="PTHR35784">
    <property type="entry name" value="MEDIATOR OF RNA POLYMERASE II TRANSCRIPTION SUBUNIT 5"/>
    <property type="match status" value="1"/>
</dbReference>
<protein>
    <recommendedName>
        <fullName evidence="3 9">Mediator of RNA polymerase II transcription subunit 5</fullName>
    </recommendedName>
    <alternativeName>
        <fullName evidence="8 9">Mediator complex subunit 5</fullName>
    </alternativeName>
</protein>
<keyword evidence="11" id="KW-1185">Reference proteome</keyword>
<keyword evidence="5 9" id="KW-0010">Activator</keyword>
<evidence type="ECO:0000256" key="7">
    <source>
        <dbReference type="ARBA" id="ARBA00023242"/>
    </source>
</evidence>
<name>A0A1C1CDD1_9EURO</name>
<keyword evidence="7 9" id="KW-0539">Nucleus</keyword>
<comment type="subcellular location">
    <subcellularLocation>
        <location evidence="1 9">Nucleus</location>
    </subcellularLocation>
</comment>
<dbReference type="VEuPathDB" id="FungiDB:CLCR_01804"/>
<dbReference type="GO" id="GO:0016592">
    <property type="term" value="C:mediator complex"/>
    <property type="evidence" value="ECO:0007669"/>
    <property type="project" value="InterPro"/>
</dbReference>
<dbReference type="VEuPathDB" id="FungiDB:G647_01192"/>
<reference evidence="11" key="1">
    <citation type="submission" date="2015-07" db="EMBL/GenBank/DDBJ databases">
        <authorList>
            <person name="Teixeira M.M."/>
            <person name="Souza R.C."/>
            <person name="Almeida L.G."/>
            <person name="Vicente V.A."/>
            <person name="de Hoog S."/>
            <person name="Bocca A.L."/>
            <person name="de Almeida S.R."/>
            <person name="Vasconcelos A.T."/>
            <person name="Felipe M.S."/>
        </authorList>
    </citation>
    <scope>NUCLEOTIDE SEQUENCE [LARGE SCALE GENOMIC DNA]</scope>
    <source>
        <strain evidence="11">KSF</strain>
    </source>
</reference>
<dbReference type="EMBL" id="LGRB01000015">
    <property type="protein sequence ID" value="OCT46458.1"/>
    <property type="molecule type" value="Genomic_DNA"/>
</dbReference>
<evidence type="ECO:0000256" key="1">
    <source>
        <dbReference type="ARBA" id="ARBA00004123"/>
    </source>
</evidence>
<proteinExistence type="inferred from homology"/>
<dbReference type="InterPro" id="IPR014801">
    <property type="entry name" value="Mediator_Med5_fun"/>
</dbReference>
<keyword evidence="4 9" id="KW-0805">Transcription regulation</keyword>
<organism evidence="10 11">
    <name type="scientific">Cladophialophora carrionii</name>
    <dbReference type="NCBI Taxonomy" id="86049"/>
    <lineage>
        <taxon>Eukaryota</taxon>
        <taxon>Fungi</taxon>
        <taxon>Dikarya</taxon>
        <taxon>Ascomycota</taxon>
        <taxon>Pezizomycotina</taxon>
        <taxon>Eurotiomycetes</taxon>
        <taxon>Chaetothyriomycetidae</taxon>
        <taxon>Chaetothyriales</taxon>
        <taxon>Herpotrichiellaceae</taxon>
        <taxon>Cladophialophora</taxon>
    </lineage>
</organism>
<evidence type="ECO:0000313" key="10">
    <source>
        <dbReference type="EMBL" id="OCT46458.1"/>
    </source>
</evidence>
<keyword evidence="6 9" id="KW-0804">Transcription</keyword>
<comment type="caution">
    <text evidence="10">The sequence shown here is derived from an EMBL/GenBank/DDBJ whole genome shotgun (WGS) entry which is preliminary data.</text>
</comment>
<dbReference type="OrthoDB" id="5322661at2759"/>
<evidence type="ECO:0000313" key="11">
    <source>
        <dbReference type="Proteomes" id="UP000094526"/>
    </source>
</evidence>
<evidence type="ECO:0000256" key="2">
    <source>
        <dbReference type="ARBA" id="ARBA00008782"/>
    </source>
</evidence>
<evidence type="ECO:0000256" key="6">
    <source>
        <dbReference type="ARBA" id="ARBA00023163"/>
    </source>
</evidence>
<accession>A0A1C1CDD1</accession>
<sequence>MDATVAGMSWRQSHGVAGFDEALKIAGKARSDGKVMIWRLNFGDLLQAHDGEIPMRRLFDALVDCRESFCPPGDPLISLYIDHLGSTGSISVSDALLVLTKRWNNAKGQLSQDVLACCNQTVQDLTMIMIAPKYKLEASEARVALSLSSRWLSALARQASREDGERTGLEYSATVESLAFLVVSLAATDAGLEALSPSVTSKKEGLDGPLKDLRASMRQALELCLPLYSVLSSQLVERINTVLKHISLLDGGPPQDSNTSTQASEIQALQFQVSIAESQLVASKAGTTLFLASLLLTGSTVDDGTAVNWLSSRHHNDYQAMFSDIFTTSFAILKCQNSTPRRSLCMQQCQIFIQNKLPALLSMISATSFNGFSTEQAISDAWQQVVPLLSEHDLLLIGAHFLHVCSLIRLLPGQMVSQLVGNEELLKGLSKGLYTKDGLVDRVNSNPARGPKLVEELIRGDGSAGFISQAIVEIMHNSCQSKETQYLKDLANAILRKPAAINCIALFIRPSFFLSPLCSLLDEWRWDEIHGEAQPVYDDFGAIFLLILVTKARLDLPNSELGIRKKGGFLSEYLRHENYEHSLVDLSEEKRAHLGNWINALYLAEGLSDELFTSCSPHDFYLLIPTLLRQSVTAYQQGKLTHDALKAGLDYLLEPFLLPSLISALGWAGEVFHQDSAVVGKVLDVLTKAPGTTESRDIHHTILAMCAPRLKLRLTASASKDSNIGSVLKTLDKCQDFTLSAEREVQNGGPGVVSLLQHSLVTLITSANTAHLEHQVGLHDIPALVSRTVEIRGAEAALRALIGVLLQLSDSHQFLFALDAVTTVVCMGGEGLHDALRLLYHNLGGTLRSGDTLSAEAVVRLYRQVEAYKNLLTVQDMGLDTIFGQQLINIDTANPNLDAATAVSGGVGDVQAEQGQPDGIDQVLDEVAAMGNLDTSDADMNFDTLYGLEGNEMDLNDLDLDMF</sequence>
<dbReference type="STRING" id="86049.A0A1C1CDD1"/>
<dbReference type="Pfam" id="PF08689">
    <property type="entry name" value="Med5"/>
    <property type="match status" value="1"/>
</dbReference>
<gene>
    <name evidence="9" type="primary">MED5</name>
    <name evidence="10" type="ORF">CLCR_01804</name>
</gene>
<dbReference type="PANTHER" id="PTHR35784:SF1">
    <property type="entry name" value="MEDIATOR OF RNA POLYMERASE II TRANSCRIPTION SUBUNIT 5"/>
    <property type="match status" value="1"/>
</dbReference>
<comment type="subunit">
    <text evidence="9">Component of the Mediator complex.</text>
</comment>
<dbReference type="GO" id="GO:0006357">
    <property type="term" value="P:regulation of transcription by RNA polymerase II"/>
    <property type="evidence" value="ECO:0007669"/>
    <property type="project" value="InterPro"/>
</dbReference>
<dbReference type="GO" id="GO:0003712">
    <property type="term" value="F:transcription coregulator activity"/>
    <property type="evidence" value="ECO:0007669"/>
    <property type="project" value="InterPro"/>
</dbReference>